<sequence>MQKAFILIALLMIPAIVAVEGMGYHHKKKDHEGPKRWSAETSFYLGPAAGECPYADSHFGGSVALDLDSKAARFDTRWNTKGAKAHTIWIFKNEKTINFYYFDREGGECKTHNKTVTDNKMKDHKVELSYKDRYSIGSQMVDFYSFKSGNYRAMLSITAQGRLPVRAIGTKANSLLYSVDYLSPHYGFNPFTFELPSECSSSNATPLNDEGMVLLAEGYYMMHHHDM</sequence>
<gene>
    <name evidence="2" type="ORF">PROFUN_06069</name>
</gene>
<evidence type="ECO:0000313" key="3">
    <source>
        <dbReference type="Proteomes" id="UP000241769"/>
    </source>
</evidence>
<feature type="signal peptide" evidence="1">
    <location>
        <begin position="1"/>
        <end position="18"/>
    </location>
</feature>
<comment type="caution">
    <text evidence="2">The sequence shown here is derived from an EMBL/GenBank/DDBJ whole genome shotgun (WGS) entry which is preliminary data.</text>
</comment>
<organism evidence="2 3">
    <name type="scientific">Planoprotostelium fungivorum</name>
    <dbReference type="NCBI Taxonomy" id="1890364"/>
    <lineage>
        <taxon>Eukaryota</taxon>
        <taxon>Amoebozoa</taxon>
        <taxon>Evosea</taxon>
        <taxon>Variosea</taxon>
        <taxon>Cavosteliida</taxon>
        <taxon>Cavosteliaceae</taxon>
        <taxon>Planoprotostelium</taxon>
    </lineage>
</organism>
<feature type="chain" id="PRO_5015176656" evidence="1">
    <location>
        <begin position="19"/>
        <end position="227"/>
    </location>
</feature>
<dbReference type="InParanoid" id="A0A2P6NPR6"/>
<keyword evidence="1" id="KW-0732">Signal</keyword>
<dbReference type="AlphaFoldDB" id="A0A2P6NPR6"/>
<evidence type="ECO:0000256" key="1">
    <source>
        <dbReference type="SAM" id="SignalP"/>
    </source>
</evidence>
<dbReference type="Proteomes" id="UP000241769">
    <property type="component" value="Unassembled WGS sequence"/>
</dbReference>
<dbReference type="EMBL" id="MDYQ01000037">
    <property type="protein sequence ID" value="PRP85947.1"/>
    <property type="molecule type" value="Genomic_DNA"/>
</dbReference>
<accession>A0A2P6NPR6</accession>
<keyword evidence="3" id="KW-1185">Reference proteome</keyword>
<proteinExistence type="predicted"/>
<evidence type="ECO:0000313" key="2">
    <source>
        <dbReference type="EMBL" id="PRP85947.1"/>
    </source>
</evidence>
<name>A0A2P6NPR6_9EUKA</name>
<protein>
    <submittedName>
        <fullName evidence="2">Uncharacterized protein</fullName>
    </submittedName>
</protein>
<reference evidence="2 3" key="1">
    <citation type="journal article" date="2018" name="Genome Biol. Evol.">
        <title>Multiple Roots of Fruiting Body Formation in Amoebozoa.</title>
        <authorList>
            <person name="Hillmann F."/>
            <person name="Forbes G."/>
            <person name="Novohradska S."/>
            <person name="Ferling I."/>
            <person name="Riege K."/>
            <person name="Groth M."/>
            <person name="Westermann M."/>
            <person name="Marz M."/>
            <person name="Spaller T."/>
            <person name="Winckler T."/>
            <person name="Schaap P."/>
            <person name="Glockner G."/>
        </authorList>
    </citation>
    <scope>NUCLEOTIDE SEQUENCE [LARGE SCALE GENOMIC DNA]</scope>
    <source>
        <strain evidence="2 3">Jena</strain>
    </source>
</reference>